<protein>
    <submittedName>
        <fullName evidence="1">Uncharacterized protein</fullName>
    </submittedName>
</protein>
<name>A0A250JEX1_9BACT</name>
<dbReference type="AlphaFoldDB" id="A0A250JEX1"/>
<reference evidence="1 2" key="1">
    <citation type="submission" date="2017-06" db="EMBL/GenBank/DDBJ databases">
        <title>Sequencing and comparative analysis of myxobacterial genomes.</title>
        <authorList>
            <person name="Rupp O."/>
            <person name="Goesmann A."/>
            <person name="Sogaard-Andersen L."/>
        </authorList>
    </citation>
    <scope>NUCLEOTIDE SEQUENCE [LARGE SCALE GENOMIC DNA]</scope>
    <source>
        <strain evidence="1 2">DSM 52655</strain>
    </source>
</reference>
<sequence length="46" mass="5192">MVPLGAYASTPHEPFDSPSFHIRWYARHFERVTPFRSGVSGASVSR</sequence>
<evidence type="ECO:0000313" key="1">
    <source>
        <dbReference type="EMBL" id="ATB42445.1"/>
    </source>
</evidence>
<dbReference type="KEGG" id="cfus:CYFUS_007923"/>
<proteinExistence type="predicted"/>
<dbReference type="EMBL" id="CP022098">
    <property type="protein sequence ID" value="ATB42445.1"/>
    <property type="molecule type" value="Genomic_DNA"/>
</dbReference>
<gene>
    <name evidence="1" type="ORF">CYFUS_007923</name>
</gene>
<evidence type="ECO:0000313" key="2">
    <source>
        <dbReference type="Proteomes" id="UP000217257"/>
    </source>
</evidence>
<accession>A0A250JEX1</accession>
<dbReference type="Proteomes" id="UP000217257">
    <property type="component" value="Chromosome"/>
</dbReference>
<organism evidence="1 2">
    <name type="scientific">Cystobacter fuscus</name>
    <dbReference type="NCBI Taxonomy" id="43"/>
    <lineage>
        <taxon>Bacteria</taxon>
        <taxon>Pseudomonadati</taxon>
        <taxon>Myxococcota</taxon>
        <taxon>Myxococcia</taxon>
        <taxon>Myxococcales</taxon>
        <taxon>Cystobacterineae</taxon>
        <taxon>Archangiaceae</taxon>
        <taxon>Cystobacter</taxon>
    </lineage>
</organism>